<evidence type="ECO:0000313" key="3">
    <source>
        <dbReference type="Proteomes" id="UP000298138"/>
    </source>
</evidence>
<feature type="region of interest" description="Disordered" evidence="1">
    <location>
        <begin position="270"/>
        <end position="322"/>
    </location>
</feature>
<dbReference type="OrthoDB" id="10372938at2759"/>
<dbReference type="Proteomes" id="UP000298138">
    <property type="component" value="Unassembled WGS sequence"/>
</dbReference>
<dbReference type="EMBL" id="ML220133">
    <property type="protein sequence ID" value="TGZ79273.1"/>
    <property type="molecule type" value="Genomic_DNA"/>
</dbReference>
<evidence type="ECO:0000256" key="1">
    <source>
        <dbReference type="SAM" id="MobiDB-lite"/>
    </source>
</evidence>
<keyword evidence="3" id="KW-1185">Reference proteome</keyword>
<sequence length="322" mass="36244">MFRKDSSIFRPTWGRLAKKGTLPPHPSAPPDPLEAPEPPKMVLQKQKAYRGMLLLPMKHFPDSLDHPTLADKDVIDILPIRTADTTRRSKEKVVFDSDSAIRQVQIRERRQLKERKMERDRRSMAPGYLESRAPHIFKQLEHLDALDNELRRAAQEENQVLELRELSAAQKRWTWGKDDKQVRAEMEAKYALTAVQPLPWVREHHPALPLPTLPASSADSTYSRRSSYAASIRSLSYRDSSRDSVLTVSTRYSSANVTARSSIMSVMTQATSIGSPTQSEMPSPSFSCDMKDQDDVPRGLSLPGPITPIPQQGGARLGQVAE</sequence>
<protein>
    <submittedName>
        <fullName evidence="2">Uncharacterized protein</fullName>
    </submittedName>
</protein>
<organism evidence="2 3">
    <name type="scientific">Ascodesmis nigricans</name>
    <dbReference type="NCBI Taxonomy" id="341454"/>
    <lineage>
        <taxon>Eukaryota</taxon>
        <taxon>Fungi</taxon>
        <taxon>Dikarya</taxon>
        <taxon>Ascomycota</taxon>
        <taxon>Pezizomycotina</taxon>
        <taxon>Pezizomycetes</taxon>
        <taxon>Pezizales</taxon>
        <taxon>Ascodesmidaceae</taxon>
        <taxon>Ascodesmis</taxon>
    </lineage>
</organism>
<feature type="compositionally biased region" description="Polar residues" evidence="1">
    <location>
        <begin position="270"/>
        <end position="286"/>
    </location>
</feature>
<accession>A0A4S2MQ41</accession>
<proteinExistence type="predicted"/>
<feature type="region of interest" description="Disordered" evidence="1">
    <location>
        <begin position="1"/>
        <end position="40"/>
    </location>
</feature>
<dbReference type="InParanoid" id="A0A4S2MQ41"/>
<gene>
    <name evidence="2" type="ORF">EX30DRAFT_115365</name>
</gene>
<feature type="compositionally biased region" description="Pro residues" evidence="1">
    <location>
        <begin position="23"/>
        <end position="39"/>
    </location>
</feature>
<reference evidence="2 3" key="1">
    <citation type="submission" date="2019-04" db="EMBL/GenBank/DDBJ databases">
        <title>Comparative genomics and transcriptomics to analyze fruiting body development in filamentous ascomycetes.</title>
        <authorList>
            <consortium name="DOE Joint Genome Institute"/>
            <person name="Lutkenhaus R."/>
            <person name="Traeger S."/>
            <person name="Breuer J."/>
            <person name="Kuo A."/>
            <person name="Lipzen A."/>
            <person name="Pangilinan J."/>
            <person name="Dilworth D."/>
            <person name="Sandor L."/>
            <person name="Poggeler S."/>
            <person name="Barry K."/>
            <person name="Grigoriev I.V."/>
            <person name="Nowrousian M."/>
        </authorList>
    </citation>
    <scope>NUCLEOTIDE SEQUENCE [LARGE SCALE GENOMIC DNA]</scope>
    <source>
        <strain evidence="2 3">CBS 389.68</strain>
    </source>
</reference>
<dbReference type="AlphaFoldDB" id="A0A4S2MQ41"/>
<name>A0A4S2MQ41_9PEZI</name>
<evidence type="ECO:0000313" key="2">
    <source>
        <dbReference type="EMBL" id="TGZ79273.1"/>
    </source>
</evidence>